<organism evidence="11">
    <name type="scientific">Vibrio coralliilyticus</name>
    <dbReference type="NCBI Taxonomy" id="190893"/>
    <lineage>
        <taxon>Bacteria</taxon>
        <taxon>Pseudomonadati</taxon>
        <taxon>Pseudomonadota</taxon>
        <taxon>Gammaproteobacteria</taxon>
        <taxon>Vibrionales</taxon>
        <taxon>Vibrionaceae</taxon>
        <taxon>Vibrio</taxon>
    </lineage>
</organism>
<dbReference type="PIRSF" id="PIRSF024622">
    <property type="entry name" value="Tfp_FimT"/>
    <property type="match status" value="1"/>
</dbReference>
<comment type="similarity">
    <text evidence="9">Belongs to the GSP H family.</text>
</comment>
<accession>A0A2A2MSU6</accession>
<keyword evidence="8" id="KW-0472">Membrane</keyword>
<keyword evidence="5" id="KW-0997">Cell inner membrane</keyword>
<keyword evidence="6" id="KW-0812">Transmembrane</keyword>
<evidence type="ECO:0000256" key="6">
    <source>
        <dbReference type="ARBA" id="ARBA00022692"/>
    </source>
</evidence>
<dbReference type="RefSeq" id="WP_045986211.1">
    <property type="nucleotide sequence ID" value="NZ_CP063051.1"/>
</dbReference>
<protein>
    <recommendedName>
        <fullName evidence="2">Type II secretion system protein H</fullName>
    </recommendedName>
    <alternativeName>
        <fullName evidence="10">General secretion pathway protein H</fullName>
    </alternativeName>
</protein>
<dbReference type="GO" id="GO:0015627">
    <property type="term" value="C:type II protein secretion system complex"/>
    <property type="evidence" value="ECO:0007669"/>
    <property type="project" value="InterPro"/>
</dbReference>
<evidence type="ECO:0000256" key="1">
    <source>
        <dbReference type="ARBA" id="ARBA00004377"/>
    </source>
</evidence>
<evidence type="ECO:0000256" key="8">
    <source>
        <dbReference type="ARBA" id="ARBA00023136"/>
    </source>
</evidence>
<dbReference type="Pfam" id="PF12019">
    <property type="entry name" value="GspH"/>
    <property type="match status" value="1"/>
</dbReference>
<evidence type="ECO:0000256" key="2">
    <source>
        <dbReference type="ARBA" id="ARBA00021549"/>
    </source>
</evidence>
<dbReference type="GO" id="GO:0015628">
    <property type="term" value="P:protein secretion by the type II secretion system"/>
    <property type="evidence" value="ECO:0007669"/>
    <property type="project" value="InterPro"/>
</dbReference>
<evidence type="ECO:0000256" key="7">
    <source>
        <dbReference type="ARBA" id="ARBA00022989"/>
    </source>
</evidence>
<evidence type="ECO:0000256" key="5">
    <source>
        <dbReference type="ARBA" id="ARBA00022519"/>
    </source>
</evidence>
<dbReference type="STRING" id="190893.BA953_05370"/>
<evidence type="ECO:0000256" key="9">
    <source>
        <dbReference type="ARBA" id="ARBA00025772"/>
    </source>
</evidence>
<dbReference type="InterPro" id="IPR012902">
    <property type="entry name" value="N_methyl_site"/>
</dbReference>
<evidence type="ECO:0000256" key="4">
    <source>
        <dbReference type="ARBA" id="ARBA00022481"/>
    </source>
</evidence>
<dbReference type="PROSITE" id="PS00409">
    <property type="entry name" value="PROKAR_NTER_METHYL"/>
    <property type="match status" value="1"/>
</dbReference>
<reference evidence="11" key="1">
    <citation type="journal article" date="2015" name="BMC Genomics">
        <title>Genome mining reveals unlocked bioactive potential of marine Gram-negative bacteria.</title>
        <authorList>
            <person name="Machado H."/>
            <person name="Sonnenschein E.C."/>
            <person name="Melchiorsen J."/>
            <person name="Gram L."/>
        </authorList>
    </citation>
    <scope>NUCLEOTIDE SEQUENCE</scope>
    <source>
        <strain evidence="11">S2052</strain>
    </source>
</reference>
<evidence type="ECO:0000313" key="11">
    <source>
        <dbReference type="EMBL" id="KJY71948.1"/>
    </source>
</evidence>
<comment type="caution">
    <text evidence="11">The sequence shown here is derived from an EMBL/GenBank/DDBJ whole genome shotgun (WGS) entry which is preliminary data.</text>
</comment>
<dbReference type="SUPFAM" id="SSF54523">
    <property type="entry name" value="Pili subunits"/>
    <property type="match status" value="1"/>
</dbReference>
<dbReference type="NCBIfam" id="TIGR02532">
    <property type="entry name" value="IV_pilin_GFxxxE"/>
    <property type="match status" value="1"/>
</dbReference>
<proteinExistence type="inferred from homology"/>
<keyword evidence="4" id="KW-0488">Methylation</keyword>
<name>A0A2A2MSU6_9VIBR</name>
<dbReference type="InterPro" id="IPR016824">
    <property type="entry name" value="Tfp-pilus_assembly_FimT"/>
</dbReference>
<sequence>MPRGFTLLESVVTLSVMSLLLVWAVPNFSSVSDTTKMMRLAKELNGFVLMAKSQAILRRQPLWIHLTRSGDSWTLNLTDSEDEDNGLVLMRLSGEPFTGIELATTYSSNQISFDATHGRPKSGRFTFYPKLSSETVLELRTHFRSAIVRVCAPSGITLGYQPC</sequence>
<comment type="subcellular location">
    <subcellularLocation>
        <location evidence="1">Cell inner membrane</location>
        <topology evidence="1">Single-pass membrane protein</topology>
    </subcellularLocation>
</comment>
<dbReference type="GO" id="GO:0005886">
    <property type="term" value="C:plasma membrane"/>
    <property type="evidence" value="ECO:0007669"/>
    <property type="project" value="UniProtKB-SubCell"/>
</dbReference>
<dbReference type="Pfam" id="PF07963">
    <property type="entry name" value="N_methyl"/>
    <property type="match status" value="1"/>
</dbReference>
<evidence type="ECO:0000256" key="3">
    <source>
        <dbReference type="ARBA" id="ARBA00022475"/>
    </source>
</evidence>
<keyword evidence="7" id="KW-1133">Transmembrane helix</keyword>
<evidence type="ECO:0000256" key="10">
    <source>
        <dbReference type="ARBA" id="ARBA00030775"/>
    </source>
</evidence>
<dbReference type="InterPro" id="IPR045584">
    <property type="entry name" value="Pilin-like"/>
</dbReference>
<gene>
    <name evidence="11" type="ORF">TW71_13255</name>
</gene>
<dbReference type="InterPro" id="IPR022346">
    <property type="entry name" value="T2SS_GspH"/>
</dbReference>
<dbReference type="AlphaFoldDB" id="A0A2A2MSU6"/>
<keyword evidence="3" id="KW-1003">Cell membrane</keyword>
<dbReference type="EMBL" id="JXXR01000015">
    <property type="protein sequence ID" value="KJY71948.1"/>
    <property type="molecule type" value="Genomic_DNA"/>
</dbReference>